<comment type="caution">
    <text evidence="2">The sequence shown here is derived from an EMBL/GenBank/DDBJ whole genome shotgun (WGS) entry which is preliminary data.</text>
</comment>
<dbReference type="InterPro" id="IPR025570">
    <property type="entry name" value="DUF4337"/>
</dbReference>
<reference evidence="2 3" key="1">
    <citation type="submission" date="2019-11" db="EMBL/GenBank/DDBJ databases">
        <title>Caenimonas koreensis gen. nov., sp. nov., isolated from activated sludge.</title>
        <authorList>
            <person name="Seung H.R."/>
        </authorList>
    </citation>
    <scope>NUCLEOTIDE SEQUENCE [LARGE SCALE GENOMIC DNA]</scope>
    <source>
        <strain evidence="2 3">EMB320</strain>
    </source>
</reference>
<evidence type="ECO:0000313" key="2">
    <source>
        <dbReference type="EMBL" id="MRD49545.1"/>
    </source>
</evidence>
<dbReference type="AlphaFoldDB" id="A0A844AYW3"/>
<name>A0A844AYW3_9BURK</name>
<evidence type="ECO:0000256" key="1">
    <source>
        <dbReference type="SAM" id="Phobius"/>
    </source>
</evidence>
<dbReference type="RefSeq" id="WP_153586851.1">
    <property type="nucleotide sequence ID" value="NZ_WJBU01000026.1"/>
</dbReference>
<feature type="transmembrane region" description="Helical" evidence="1">
    <location>
        <begin position="16"/>
        <end position="36"/>
    </location>
</feature>
<dbReference type="EMBL" id="WJBU01000026">
    <property type="protein sequence ID" value="MRD49545.1"/>
    <property type="molecule type" value="Genomic_DNA"/>
</dbReference>
<gene>
    <name evidence="2" type="ORF">GHT07_19905</name>
</gene>
<keyword evidence="3" id="KW-1185">Reference proteome</keyword>
<evidence type="ECO:0000313" key="3">
    <source>
        <dbReference type="Proteomes" id="UP000487350"/>
    </source>
</evidence>
<keyword evidence="1" id="KW-0472">Membrane</keyword>
<protein>
    <submittedName>
        <fullName evidence="2">DUF4337 family protein</fullName>
    </submittedName>
</protein>
<dbReference type="OrthoDB" id="8907665at2"/>
<feature type="transmembrane region" description="Helical" evidence="1">
    <location>
        <begin position="158"/>
        <end position="180"/>
    </location>
</feature>
<sequence length="192" mass="20871">MDINPIDSVDAKPSRLNAAVAISVALVSTVMGICKVKDDNIVQAMQQAQADKIDHWAYYQARNLREEVAKSTLVQLRLQAAAAKPEQKTAYDMAIASYEKLAADQAQKKDDLRKQAESDQQTYDALNYRDDQFDLADAAFAIAIALLAIASLTQQWGLFLVAMFPSAFGVAMGVAGLAGLKLHPGWLAQLLS</sequence>
<dbReference type="Pfam" id="PF14235">
    <property type="entry name" value="DUF4337"/>
    <property type="match status" value="1"/>
</dbReference>
<dbReference type="Proteomes" id="UP000487350">
    <property type="component" value="Unassembled WGS sequence"/>
</dbReference>
<keyword evidence="1" id="KW-0812">Transmembrane</keyword>
<organism evidence="2 3">
    <name type="scientific">Caenimonas koreensis DSM 17982</name>
    <dbReference type="NCBI Taxonomy" id="1121255"/>
    <lineage>
        <taxon>Bacteria</taxon>
        <taxon>Pseudomonadati</taxon>
        <taxon>Pseudomonadota</taxon>
        <taxon>Betaproteobacteria</taxon>
        <taxon>Burkholderiales</taxon>
        <taxon>Comamonadaceae</taxon>
        <taxon>Caenimonas</taxon>
    </lineage>
</organism>
<proteinExistence type="predicted"/>
<keyword evidence="1" id="KW-1133">Transmembrane helix</keyword>
<accession>A0A844AYW3</accession>